<dbReference type="AlphaFoldDB" id="A0A3M2M5J0"/>
<gene>
    <name evidence="1" type="ORF">EBO15_11870</name>
</gene>
<dbReference type="Proteomes" id="UP000282674">
    <property type="component" value="Unassembled WGS sequence"/>
</dbReference>
<reference evidence="1 2" key="1">
    <citation type="submission" date="2018-10" db="EMBL/GenBank/DDBJ databases">
        <title>Isolation from soil.</title>
        <authorList>
            <person name="Hu J."/>
        </authorList>
    </citation>
    <scope>NUCLEOTIDE SEQUENCE [LARGE SCALE GENOMIC DNA]</scope>
    <source>
        <strain evidence="1 2">NEAU-Ht49</strain>
    </source>
</reference>
<name>A0A3M2M5J0_9ACTN</name>
<proteinExistence type="predicted"/>
<keyword evidence="2" id="KW-1185">Reference proteome</keyword>
<organism evidence="1 2">
    <name type="scientific">Actinomadura harenae</name>
    <dbReference type="NCBI Taxonomy" id="2483351"/>
    <lineage>
        <taxon>Bacteria</taxon>
        <taxon>Bacillati</taxon>
        <taxon>Actinomycetota</taxon>
        <taxon>Actinomycetes</taxon>
        <taxon>Streptosporangiales</taxon>
        <taxon>Thermomonosporaceae</taxon>
        <taxon>Actinomadura</taxon>
    </lineage>
</organism>
<dbReference type="Gene3D" id="3.40.570.10">
    <property type="entry name" value="Extracellular Endonuclease, subunit A"/>
    <property type="match status" value="1"/>
</dbReference>
<comment type="caution">
    <text evidence="1">The sequence shown here is derived from an EMBL/GenBank/DDBJ whole genome shotgun (WGS) entry which is preliminary data.</text>
</comment>
<dbReference type="InterPro" id="IPR044929">
    <property type="entry name" value="DNA/RNA_non-sp_Endonuclease_sf"/>
</dbReference>
<protein>
    <submittedName>
        <fullName evidence="1">Uncharacterized protein</fullName>
    </submittedName>
</protein>
<accession>A0A3M2M5J0</accession>
<dbReference type="EMBL" id="RFFG01000016">
    <property type="protein sequence ID" value="RMI44957.1"/>
    <property type="molecule type" value="Genomic_DNA"/>
</dbReference>
<evidence type="ECO:0000313" key="2">
    <source>
        <dbReference type="Proteomes" id="UP000282674"/>
    </source>
</evidence>
<sequence>MRTHEREVQTAVADSSMGPDDAIFYEVTPDYVNDTSTIPWGVSMQATIERSDGTRQLLFSAVLPNDQASSGLNLGN</sequence>
<evidence type="ECO:0000313" key="1">
    <source>
        <dbReference type="EMBL" id="RMI44957.1"/>
    </source>
</evidence>